<feature type="signal peptide" evidence="15">
    <location>
        <begin position="1"/>
        <end position="28"/>
    </location>
</feature>
<keyword evidence="8 13" id="KW-0798">TonB box</keyword>
<keyword evidence="9 12" id="KW-0472">Membrane</keyword>
<dbReference type="Pfam" id="PF07715">
    <property type="entry name" value="Plug"/>
    <property type="match status" value="1"/>
</dbReference>
<evidence type="ECO:0000259" key="17">
    <source>
        <dbReference type="Pfam" id="PF07715"/>
    </source>
</evidence>
<dbReference type="PANTHER" id="PTHR30069:SF53">
    <property type="entry name" value="COLICIN I RECEPTOR-RELATED"/>
    <property type="match status" value="1"/>
</dbReference>
<dbReference type="InterPro" id="IPR036942">
    <property type="entry name" value="Beta-barrel_TonB_sf"/>
</dbReference>
<dbReference type="SUPFAM" id="SSF56935">
    <property type="entry name" value="Porins"/>
    <property type="match status" value="1"/>
</dbReference>
<proteinExistence type="inferred from homology"/>
<evidence type="ECO:0000256" key="12">
    <source>
        <dbReference type="PROSITE-ProRule" id="PRU01360"/>
    </source>
</evidence>
<evidence type="ECO:0000256" key="14">
    <source>
        <dbReference type="SAM" id="MobiDB-lite"/>
    </source>
</evidence>
<keyword evidence="11 12" id="KW-0998">Cell outer membrane</keyword>
<organism evidence="18 19">
    <name type="scientific">Ideonella azotifigens</name>
    <dbReference type="NCBI Taxonomy" id="513160"/>
    <lineage>
        <taxon>Bacteria</taxon>
        <taxon>Pseudomonadati</taxon>
        <taxon>Pseudomonadota</taxon>
        <taxon>Betaproteobacteria</taxon>
        <taxon>Burkholderiales</taxon>
        <taxon>Sphaerotilaceae</taxon>
        <taxon>Ideonella</taxon>
    </lineage>
</organism>
<keyword evidence="4 12" id="KW-1134">Transmembrane beta strand</keyword>
<evidence type="ECO:0000256" key="5">
    <source>
        <dbReference type="ARBA" id="ARBA00022692"/>
    </source>
</evidence>
<comment type="similarity">
    <text evidence="2 12 13">Belongs to the TonB-dependent receptor family.</text>
</comment>
<evidence type="ECO:0000313" key="19">
    <source>
        <dbReference type="Proteomes" id="UP001500279"/>
    </source>
</evidence>
<evidence type="ECO:0000256" key="10">
    <source>
        <dbReference type="ARBA" id="ARBA00023170"/>
    </source>
</evidence>
<accession>A0ABN1KJ92</accession>
<evidence type="ECO:0000256" key="3">
    <source>
        <dbReference type="ARBA" id="ARBA00022448"/>
    </source>
</evidence>
<keyword evidence="6 15" id="KW-0732">Signal</keyword>
<protein>
    <submittedName>
        <fullName evidence="18">TonB-dependent receptor</fullName>
    </submittedName>
</protein>
<dbReference type="Gene3D" id="2.170.130.10">
    <property type="entry name" value="TonB-dependent receptor, plug domain"/>
    <property type="match status" value="1"/>
</dbReference>
<keyword evidence="19" id="KW-1185">Reference proteome</keyword>
<comment type="caution">
    <text evidence="18">The sequence shown here is derived from an EMBL/GenBank/DDBJ whole genome shotgun (WGS) entry which is preliminary data.</text>
</comment>
<dbReference type="InterPro" id="IPR037066">
    <property type="entry name" value="Plug_dom_sf"/>
</dbReference>
<reference evidence="18 19" key="1">
    <citation type="journal article" date="2019" name="Int. J. Syst. Evol. Microbiol.">
        <title>The Global Catalogue of Microorganisms (GCM) 10K type strain sequencing project: providing services to taxonomists for standard genome sequencing and annotation.</title>
        <authorList>
            <consortium name="The Broad Institute Genomics Platform"/>
            <consortium name="The Broad Institute Genome Sequencing Center for Infectious Disease"/>
            <person name="Wu L."/>
            <person name="Ma J."/>
        </authorList>
    </citation>
    <scope>NUCLEOTIDE SEQUENCE [LARGE SCALE GENOMIC DNA]</scope>
    <source>
        <strain evidence="18 19">JCM 15503</strain>
    </source>
</reference>
<evidence type="ECO:0000256" key="4">
    <source>
        <dbReference type="ARBA" id="ARBA00022452"/>
    </source>
</evidence>
<evidence type="ECO:0000256" key="15">
    <source>
        <dbReference type="SAM" id="SignalP"/>
    </source>
</evidence>
<evidence type="ECO:0000256" key="2">
    <source>
        <dbReference type="ARBA" id="ARBA00009810"/>
    </source>
</evidence>
<dbReference type="RefSeq" id="WP_231010185.1">
    <property type="nucleotide sequence ID" value="NZ_BAAAEW010000047.1"/>
</dbReference>
<dbReference type="Gene3D" id="2.40.170.20">
    <property type="entry name" value="TonB-dependent receptor, beta-barrel domain"/>
    <property type="match status" value="1"/>
</dbReference>
<dbReference type="Pfam" id="PF00593">
    <property type="entry name" value="TonB_dep_Rec_b-barrel"/>
    <property type="match status" value="1"/>
</dbReference>
<evidence type="ECO:0000256" key="6">
    <source>
        <dbReference type="ARBA" id="ARBA00022729"/>
    </source>
</evidence>
<dbReference type="EMBL" id="BAAAEW010000047">
    <property type="protein sequence ID" value="GAA0768520.1"/>
    <property type="molecule type" value="Genomic_DNA"/>
</dbReference>
<dbReference type="Proteomes" id="UP001500279">
    <property type="component" value="Unassembled WGS sequence"/>
</dbReference>
<evidence type="ECO:0000256" key="9">
    <source>
        <dbReference type="ARBA" id="ARBA00023136"/>
    </source>
</evidence>
<feature type="region of interest" description="Disordered" evidence="14">
    <location>
        <begin position="397"/>
        <end position="418"/>
    </location>
</feature>
<keyword evidence="10 18" id="KW-0675">Receptor</keyword>
<dbReference type="InterPro" id="IPR000531">
    <property type="entry name" value="Beta-barrel_TonB"/>
</dbReference>
<dbReference type="PROSITE" id="PS52016">
    <property type="entry name" value="TONB_DEPENDENT_REC_3"/>
    <property type="match status" value="1"/>
</dbReference>
<keyword evidence="7" id="KW-0406">Ion transport</keyword>
<dbReference type="InterPro" id="IPR039426">
    <property type="entry name" value="TonB-dep_rcpt-like"/>
</dbReference>
<feature type="chain" id="PRO_5047041071" evidence="15">
    <location>
        <begin position="29"/>
        <end position="793"/>
    </location>
</feature>
<name>A0ABN1KJ92_9BURK</name>
<evidence type="ECO:0000259" key="16">
    <source>
        <dbReference type="Pfam" id="PF00593"/>
    </source>
</evidence>
<evidence type="ECO:0000256" key="11">
    <source>
        <dbReference type="ARBA" id="ARBA00023237"/>
    </source>
</evidence>
<gene>
    <name evidence="18" type="ORF">GCM10009107_58420</name>
</gene>
<comment type="subcellular location">
    <subcellularLocation>
        <location evidence="1 12">Cell outer membrane</location>
        <topology evidence="1 12">Multi-pass membrane protein</topology>
    </subcellularLocation>
</comment>
<evidence type="ECO:0000256" key="8">
    <source>
        <dbReference type="ARBA" id="ARBA00023077"/>
    </source>
</evidence>
<sequence>MPFPSLPIQLQAPPGVALHLLAWAAAFAAPCTQALAQGVASDAELTPVIVVTGTASHTGLPASLPSATASKTAEQLREQNLFNPEDALQYMPNTTVRKRYLGDRNALLAGRSFGTLQPSRALVYLDGYLISNFLGRFDAPRWNMVSPEAIARVDMLYGPYSALLPGNSIGSTVSVSQRVPKGFEASGRLIGSQQRFSQYGHADNFGSGQLSLHLGQALASGLWLSADLNHQDATSQPMQYATVTAAANGSFPATSGTATRVTGIVYDTEPKGLRRAVFGANAGAIDHTVQDTLNLRAGQKLSATLEASAMASWWHNDTHTRDQSFLRDASGATVWSGVVTDGSNSFSIPLASFAPANRTELHQQLGASLKTRRGPGWNASLVLSSYRILDDAARQANNPDPVAAQGGAGSVTRRDGTGWQTAEAQATWTPSADDWTAGRHSLAFGLHRNTYHLDNAVANVGADGDWRSDEGTRSQDYQGRTSVTALYAQDGWRLADDWKLTLGWREEWFKAYDGSQLASGMSVPYDDRSLRGHSPKAALAYQASDSLLLKLSLGRGVRFPNVEELYNGTVTATSQTLSDPNLQAETSDAMELSAEQEWEHQRLRVSLFRDAVKNAILRQSTSDAAVCKTTATGASSYTCVQNVDRVKTQGVELAWSAQDLWLSGLALDASFAHNFQSKVTANRNDPAMVGKSWLRVPRQRATLQASWRPEAHWLLAVSWRYEGRAYNDAYNLDVNPNVYGGVSQVRQLDLRSAYRFSPQLELALGVNNVADQPAYQSHPYPGRTLFAELRFSL</sequence>
<evidence type="ECO:0000256" key="1">
    <source>
        <dbReference type="ARBA" id="ARBA00004571"/>
    </source>
</evidence>
<keyword evidence="3 12" id="KW-0813">Transport</keyword>
<feature type="domain" description="TonB-dependent receptor-like beta-barrel" evidence="16">
    <location>
        <begin position="314"/>
        <end position="769"/>
    </location>
</feature>
<evidence type="ECO:0000256" key="7">
    <source>
        <dbReference type="ARBA" id="ARBA00023065"/>
    </source>
</evidence>
<evidence type="ECO:0000313" key="18">
    <source>
        <dbReference type="EMBL" id="GAA0768520.1"/>
    </source>
</evidence>
<feature type="domain" description="TonB-dependent receptor plug" evidence="17">
    <location>
        <begin position="63"/>
        <end position="170"/>
    </location>
</feature>
<dbReference type="InterPro" id="IPR012910">
    <property type="entry name" value="Plug_dom"/>
</dbReference>
<evidence type="ECO:0000256" key="13">
    <source>
        <dbReference type="RuleBase" id="RU003357"/>
    </source>
</evidence>
<dbReference type="PANTHER" id="PTHR30069">
    <property type="entry name" value="TONB-DEPENDENT OUTER MEMBRANE RECEPTOR"/>
    <property type="match status" value="1"/>
</dbReference>
<keyword evidence="5 12" id="KW-0812">Transmembrane</keyword>